<dbReference type="Proteomes" id="UP000828390">
    <property type="component" value="Unassembled WGS sequence"/>
</dbReference>
<comment type="caution">
    <text evidence="1">The sequence shown here is derived from an EMBL/GenBank/DDBJ whole genome shotgun (WGS) entry which is preliminary data.</text>
</comment>
<dbReference type="AlphaFoldDB" id="A0A9D4DP56"/>
<dbReference type="EMBL" id="JAIWYP010000010">
    <property type="protein sequence ID" value="KAH3752864.1"/>
    <property type="molecule type" value="Genomic_DNA"/>
</dbReference>
<dbReference type="Gene3D" id="1.20.140.150">
    <property type="match status" value="1"/>
</dbReference>
<gene>
    <name evidence="1" type="ORF">DPMN_187490</name>
</gene>
<name>A0A9D4DP56_DREPO</name>
<sequence>MNAKIAVVLSLIACVINCVGLAIPYWLVASKDEAGLSISVNSGIWLVCYHGVIYGLQVDKCNSYDDPKILTVRKYILFS</sequence>
<reference evidence="1" key="1">
    <citation type="journal article" date="2019" name="bioRxiv">
        <title>The Genome of the Zebra Mussel, Dreissena polymorpha: A Resource for Invasive Species Research.</title>
        <authorList>
            <person name="McCartney M.A."/>
            <person name="Auch B."/>
            <person name="Kono T."/>
            <person name="Mallez S."/>
            <person name="Zhang Y."/>
            <person name="Obille A."/>
            <person name="Becker A."/>
            <person name="Abrahante J.E."/>
            <person name="Garbe J."/>
            <person name="Badalamenti J.P."/>
            <person name="Herman A."/>
            <person name="Mangelson H."/>
            <person name="Liachko I."/>
            <person name="Sullivan S."/>
            <person name="Sone E.D."/>
            <person name="Koren S."/>
            <person name="Silverstein K.A.T."/>
            <person name="Beckman K.B."/>
            <person name="Gohl D.M."/>
        </authorList>
    </citation>
    <scope>NUCLEOTIDE SEQUENCE</scope>
    <source>
        <strain evidence="1">Duluth1</strain>
        <tissue evidence="1">Whole animal</tissue>
    </source>
</reference>
<organism evidence="1 2">
    <name type="scientific">Dreissena polymorpha</name>
    <name type="common">Zebra mussel</name>
    <name type="synonym">Mytilus polymorpha</name>
    <dbReference type="NCBI Taxonomy" id="45954"/>
    <lineage>
        <taxon>Eukaryota</taxon>
        <taxon>Metazoa</taxon>
        <taxon>Spiralia</taxon>
        <taxon>Lophotrochozoa</taxon>
        <taxon>Mollusca</taxon>
        <taxon>Bivalvia</taxon>
        <taxon>Autobranchia</taxon>
        <taxon>Heteroconchia</taxon>
        <taxon>Euheterodonta</taxon>
        <taxon>Imparidentia</taxon>
        <taxon>Neoheterodontei</taxon>
        <taxon>Myida</taxon>
        <taxon>Dreissenoidea</taxon>
        <taxon>Dreissenidae</taxon>
        <taxon>Dreissena</taxon>
    </lineage>
</organism>
<accession>A0A9D4DP56</accession>
<evidence type="ECO:0000313" key="2">
    <source>
        <dbReference type="Proteomes" id="UP000828390"/>
    </source>
</evidence>
<proteinExistence type="predicted"/>
<reference evidence="1" key="2">
    <citation type="submission" date="2020-11" db="EMBL/GenBank/DDBJ databases">
        <authorList>
            <person name="McCartney M.A."/>
            <person name="Auch B."/>
            <person name="Kono T."/>
            <person name="Mallez S."/>
            <person name="Becker A."/>
            <person name="Gohl D.M."/>
            <person name="Silverstein K.A.T."/>
            <person name="Koren S."/>
            <person name="Bechman K.B."/>
            <person name="Herman A."/>
            <person name="Abrahante J.E."/>
            <person name="Garbe J."/>
        </authorList>
    </citation>
    <scope>NUCLEOTIDE SEQUENCE</scope>
    <source>
        <strain evidence="1">Duluth1</strain>
        <tissue evidence="1">Whole animal</tissue>
    </source>
</reference>
<protein>
    <submittedName>
        <fullName evidence="1">Uncharacterized protein</fullName>
    </submittedName>
</protein>
<keyword evidence="2" id="KW-1185">Reference proteome</keyword>
<evidence type="ECO:0000313" key="1">
    <source>
        <dbReference type="EMBL" id="KAH3752864.1"/>
    </source>
</evidence>